<keyword evidence="6" id="KW-1015">Disulfide bond</keyword>
<evidence type="ECO:0000256" key="5">
    <source>
        <dbReference type="ARBA" id="ARBA00023136"/>
    </source>
</evidence>
<feature type="transmembrane region" description="Helical" evidence="7">
    <location>
        <begin position="82"/>
        <end position="106"/>
    </location>
</feature>
<feature type="disulfide bond" evidence="6">
    <location>
        <begin position="148"/>
        <end position="164"/>
    </location>
</feature>
<dbReference type="PANTHER" id="PTHR19282:SF273">
    <property type="entry name" value="TETRASPANIN"/>
    <property type="match status" value="1"/>
</dbReference>
<evidence type="ECO:0000256" key="1">
    <source>
        <dbReference type="ARBA" id="ARBA00004141"/>
    </source>
</evidence>
<evidence type="ECO:0000313" key="10">
    <source>
        <dbReference type="Proteomes" id="UP001152888"/>
    </source>
</evidence>
<dbReference type="EMBL" id="CAKOFQ010007653">
    <property type="protein sequence ID" value="CAH2005691.1"/>
    <property type="molecule type" value="Genomic_DNA"/>
</dbReference>
<evidence type="ECO:0000256" key="6">
    <source>
        <dbReference type="PIRSR" id="PIRSR002419-1"/>
    </source>
</evidence>
<dbReference type="PANTHER" id="PTHR19282">
    <property type="entry name" value="TETRASPANIN"/>
    <property type="match status" value="1"/>
</dbReference>
<dbReference type="AlphaFoldDB" id="A0A9P0LZJ3"/>
<dbReference type="PRINTS" id="PR00259">
    <property type="entry name" value="TMFOUR"/>
</dbReference>
<accession>A0A9P0LZJ3</accession>
<dbReference type="OrthoDB" id="5982705at2759"/>
<dbReference type="InterPro" id="IPR000301">
    <property type="entry name" value="Tetraspanin_animals"/>
</dbReference>
<dbReference type="Proteomes" id="UP001152888">
    <property type="component" value="Unassembled WGS sequence"/>
</dbReference>
<dbReference type="InterPro" id="IPR018499">
    <property type="entry name" value="Tetraspanin/Peripherin"/>
</dbReference>
<dbReference type="Gene3D" id="1.10.1450.10">
    <property type="entry name" value="Tetraspanin"/>
    <property type="match status" value="1"/>
</dbReference>
<dbReference type="PIRSF" id="PIRSF002419">
    <property type="entry name" value="Tetraspanin"/>
    <property type="match status" value="1"/>
</dbReference>
<keyword evidence="10" id="KW-1185">Reference proteome</keyword>
<dbReference type="InterPro" id="IPR008952">
    <property type="entry name" value="Tetraspanin_EC2_sf"/>
</dbReference>
<feature type="transmembrane region" description="Helical" evidence="7">
    <location>
        <begin position="206"/>
        <end position="230"/>
    </location>
</feature>
<evidence type="ECO:0000256" key="3">
    <source>
        <dbReference type="ARBA" id="ARBA00022692"/>
    </source>
</evidence>
<dbReference type="Pfam" id="PF00335">
    <property type="entry name" value="Tetraspanin"/>
    <property type="match status" value="1"/>
</dbReference>
<feature type="transmembrane region" description="Helical" evidence="7">
    <location>
        <begin position="54"/>
        <end position="75"/>
    </location>
</feature>
<evidence type="ECO:0000313" key="8">
    <source>
        <dbReference type="EMBL" id="CAH2005553.1"/>
    </source>
</evidence>
<evidence type="ECO:0000313" key="9">
    <source>
        <dbReference type="EMBL" id="CAH2005691.1"/>
    </source>
</evidence>
<reference evidence="9" key="1">
    <citation type="submission" date="2022-03" db="EMBL/GenBank/DDBJ databases">
        <authorList>
            <person name="Sayadi A."/>
        </authorList>
    </citation>
    <scope>NUCLEOTIDE SEQUENCE</scope>
</reference>
<feature type="transmembrane region" description="Helical" evidence="7">
    <location>
        <begin position="12"/>
        <end position="34"/>
    </location>
</feature>
<evidence type="ECO:0000256" key="2">
    <source>
        <dbReference type="ARBA" id="ARBA00006840"/>
    </source>
</evidence>
<dbReference type="SUPFAM" id="SSF48652">
    <property type="entry name" value="Tetraspanin"/>
    <property type="match status" value="1"/>
</dbReference>
<proteinExistence type="inferred from homology"/>
<dbReference type="GO" id="GO:0005886">
    <property type="term" value="C:plasma membrane"/>
    <property type="evidence" value="ECO:0007669"/>
    <property type="project" value="TreeGrafter"/>
</dbReference>
<gene>
    <name evidence="8" type="ORF">ACAOBT_LOCUS28617</name>
    <name evidence="9" type="ORF">ACAOBT_LOCUS28684</name>
</gene>
<evidence type="ECO:0000256" key="4">
    <source>
        <dbReference type="ARBA" id="ARBA00022989"/>
    </source>
</evidence>
<dbReference type="EMBL" id="CAKOFQ010007647">
    <property type="protein sequence ID" value="CAH2005553.1"/>
    <property type="molecule type" value="Genomic_DNA"/>
</dbReference>
<evidence type="ECO:0000256" key="7">
    <source>
        <dbReference type="RuleBase" id="RU361218"/>
    </source>
</evidence>
<name>A0A9P0LZJ3_ACAOB</name>
<keyword evidence="5 7" id="KW-0472">Membrane</keyword>
<protein>
    <recommendedName>
        <fullName evidence="7">Tetraspanin</fullName>
    </recommendedName>
</protein>
<keyword evidence="3 7" id="KW-0812">Transmembrane</keyword>
<comment type="caution">
    <text evidence="9">The sequence shown here is derived from an EMBL/GenBank/DDBJ whole genome shotgun (WGS) entry which is preliminary data.</text>
</comment>
<organism evidence="9 10">
    <name type="scientific">Acanthoscelides obtectus</name>
    <name type="common">Bean weevil</name>
    <name type="synonym">Bruchus obtectus</name>
    <dbReference type="NCBI Taxonomy" id="200917"/>
    <lineage>
        <taxon>Eukaryota</taxon>
        <taxon>Metazoa</taxon>
        <taxon>Ecdysozoa</taxon>
        <taxon>Arthropoda</taxon>
        <taxon>Hexapoda</taxon>
        <taxon>Insecta</taxon>
        <taxon>Pterygota</taxon>
        <taxon>Neoptera</taxon>
        <taxon>Endopterygota</taxon>
        <taxon>Coleoptera</taxon>
        <taxon>Polyphaga</taxon>
        <taxon>Cucujiformia</taxon>
        <taxon>Chrysomeloidea</taxon>
        <taxon>Chrysomelidae</taxon>
        <taxon>Bruchinae</taxon>
        <taxon>Bruchini</taxon>
        <taxon>Acanthoscelides</taxon>
    </lineage>
</organism>
<sequence>MESCGMSFIKYLLFIFNLFFAMSGLGIIIAGALVLADVSDFSHFVTSDLVGPPIVLIVMGAIIFLVASLGCYGAIRENYKMLVAFAVFLIIIFIVEFAVGITAAVYKADFQETLKKSMKKSLEQYESSSNNNIEKAAWDNVQQKVKCCGVNGKSDWSSTPMSCCYKDKMDESDQPEEFCVSGGRNYIYKEGCYKRLQMKIESNTKILIGVGIGIAFVQVVGMFLAFWLAYTIKKEDESK</sequence>
<comment type="similarity">
    <text evidence="2 7">Belongs to the tetraspanin (TM4SF) family.</text>
</comment>
<comment type="subcellular location">
    <subcellularLocation>
        <location evidence="1 7">Membrane</location>
        <topology evidence="1 7">Multi-pass membrane protein</topology>
    </subcellularLocation>
</comment>
<keyword evidence="4 7" id="KW-1133">Transmembrane helix</keyword>